<dbReference type="SMART" id="SM00176">
    <property type="entry name" value="RAN"/>
    <property type="match status" value="1"/>
</dbReference>
<comment type="caution">
    <text evidence="2">The sequence shown here is derived from an EMBL/GenBank/DDBJ whole genome shotgun (WGS) entry which is preliminary data.</text>
</comment>
<dbReference type="NCBIfam" id="TIGR00231">
    <property type="entry name" value="small_GTP"/>
    <property type="match status" value="1"/>
</dbReference>
<dbReference type="PROSITE" id="PS51419">
    <property type="entry name" value="RAB"/>
    <property type="match status" value="1"/>
</dbReference>
<accession>A0A7J6LLE0</accession>
<protein>
    <submittedName>
        <fullName evidence="2">Member RAS oncoprotein</fullName>
    </submittedName>
</protein>
<dbReference type="InterPro" id="IPR005225">
    <property type="entry name" value="Small_GTP-bd"/>
</dbReference>
<proteinExistence type="predicted"/>
<dbReference type="Proteomes" id="UP000570595">
    <property type="component" value="Unassembled WGS sequence"/>
</dbReference>
<evidence type="ECO:0000313" key="2">
    <source>
        <dbReference type="EMBL" id="KAF4660102.1"/>
    </source>
</evidence>
<evidence type="ECO:0000313" key="3">
    <source>
        <dbReference type="Proteomes" id="UP000570595"/>
    </source>
</evidence>
<dbReference type="PROSITE" id="PS51420">
    <property type="entry name" value="RHO"/>
    <property type="match status" value="1"/>
</dbReference>
<evidence type="ECO:0000256" key="1">
    <source>
        <dbReference type="ARBA" id="ARBA00022741"/>
    </source>
</evidence>
<dbReference type="SMART" id="SM00174">
    <property type="entry name" value="RHO"/>
    <property type="match status" value="1"/>
</dbReference>
<reference evidence="2 3" key="1">
    <citation type="submission" date="2020-04" db="EMBL/GenBank/DDBJ databases">
        <title>Perkinsus olseni comparative genomics.</title>
        <authorList>
            <person name="Bogema D.R."/>
        </authorList>
    </citation>
    <scope>NUCLEOTIDE SEQUENCE [LARGE SCALE GENOMIC DNA]</scope>
    <source>
        <strain evidence="2">ATCC PRA-179</strain>
    </source>
</reference>
<dbReference type="Gene3D" id="3.40.50.300">
    <property type="entry name" value="P-loop containing nucleotide triphosphate hydrolases"/>
    <property type="match status" value="1"/>
</dbReference>
<dbReference type="SMART" id="SM00173">
    <property type="entry name" value="RAS"/>
    <property type="match status" value="1"/>
</dbReference>
<dbReference type="InterPro" id="IPR027417">
    <property type="entry name" value="P-loop_NTPase"/>
</dbReference>
<dbReference type="GO" id="GO:0003924">
    <property type="term" value="F:GTPase activity"/>
    <property type="evidence" value="ECO:0007669"/>
    <property type="project" value="InterPro"/>
</dbReference>
<dbReference type="PROSITE" id="PS51421">
    <property type="entry name" value="RAS"/>
    <property type="match status" value="1"/>
</dbReference>
<dbReference type="GO" id="GO:0005525">
    <property type="term" value="F:GTP binding"/>
    <property type="evidence" value="ECO:0007669"/>
    <property type="project" value="InterPro"/>
</dbReference>
<dbReference type="AlphaFoldDB" id="A0A7J6LLE0"/>
<dbReference type="Pfam" id="PF00071">
    <property type="entry name" value="Ras"/>
    <property type="match status" value="1"/>
</dbReference>
<name>A0A7J6LLE0_PEROL</name>
<dbReference type="OrthoDB" id="418268at2759"/>
<sequence>MQVDPLFTTPTLVSASNENLMGSRRAVIEKEGQEGTTIRLIQPSANCAYIATFEAGHTSAEEVAPLQLGGQRFSLEPRVNTSDNVIRLCYFNSESKEIRVASLSTEDGRSDDVARCKLDESVRCIEWLSSNSIIVLCKDTVMELTADPLEIYRTAHIDVPRHSHTCRLRRREGVDELLVYGTGGLSVFLCSGRVTAAAQLEEGSCVFSNWLMQSAEGKSRFLLLSEQESVLITNTSGLTERRPVLSLYLQQQALRCLRRGYIGKCKAGYFRCSYEGSSITLVQTVDLEKEFTSWGASSRIRGVTFLGTSRVSLLVATTDEGDTEADDKQPFAWAQKTKAPAQWDAVTFRVQGSALDSPSLDPSIATDEALEPGSAATTSQLYAEVASLRWEMNRMRDTVNKIGADVAAVRRLNVCLLRSYVDSGARFRWKWQKNLVTVSSSDFELRSLNFCVIPYDLYATRQEGEPRFVTEVLVGKVIVVGPASVGKTCLVTRFVDDVFDANTQSTLGCDSKEKTLNVTGVAEPIKLILYDTAGQERFAQLAGSYYRQADICLLCFDLSNATSFDQIKWWQNQVAQHNERAEFVLVGTKQDLAPKLDVSFARRYANENGFPFFLTSSLTGGEQIEFLFHAVAEKVVRLALQRQMLQQQPQHSSFGAPVPAEGSDYGVAVARDYDRPIRLDLPFSEKEASSGGGGCCGS</sequence>
<dbReference type="PANTHER" id="PTHR47978">
    <property type="match status" value="1"/>
</dbReference>
<dbReference type="FunFam" id="3.40.50.300:FF:001329">
    <property type="entry name" value="Small GTP-binding protein, putative"/>
    <property type="match status" value="1"/>
</dbReference>
<dbReference type="SMART" id="SM00175">
    <property type="entry name" value="RAB"/>
    <property type="match status" value="1"/>
</dbReference>
<keyword evidence="1" id="KW-0547">Nucleotide-binding</keyword>
<dbReference type="PRINTS" id="PR00449">
    <property type="entry name" value="RASTRNSFRMNG"/>
</dbReference>
<gene>
    <name evidence="2" type="primary">RAB-37</name>
    <name evidence="2" type="ORF">FOZ61_004240</name>
</gene>
<dbReference type="EMBL" id="JABAHT010000243">
    <property type="protein sequence ID" value="KAF4660102.1"/>
    <property type="molecule type" value="Genomic_DNA"/>
</dbReference>
<dbReference type="SUPFAM" id="SSF52540">
    <property type="entry name" value="P-loop containing nucleoside triphosphate hydrolases"/>
    <property type="match status" value="1"/>
</dbReference>
<dbReference type="InterPro" id="IPR001806">
    <property type="entry name" value="Small_GTPase"/>
</dbReference>
<dbReference type="CDD" id="cd00154">
    <property type="entry name" value="Rab"/>
    <property type="match status" value="1"/>
</dbReference>
<organism evidence="2 3">
    <name type="scientific">Perkinsus olseni</name>
    <name type="common">Perkinsus atlanticus</name>
    <dbReference type="NCBI Taxonomy" id="32597"/>
    <lineage>
        <taxon>Eukaryota</taxon>
        <taxon>Sar</taxon>
        <taxon>Alveolata</taxon>
        <taxon>Perkinsozoa</taxon>
        <taxon>Perkinsea</taxon>
        <taxon>Perkinsida</taxon>
        <taxon>Perkinsidae</taxon>
        <taxon>Perkinsus</taxon>
    </lineage>
</organism>